<dbReference type="InterPro" id="IPR011330">
    <property type="entry name" value="Glyco_hydro/deAcase_b/a-brl"/>
</dbReference>
<evidence type="ECO:0000259" key="4">
    <source>
        <dbReference type="PROSITE" id="PS51677"/>
    </source>
</evidence>
<name>A0ABY3BCE2_9BACL</name>
<feature type="chain" id="PRO_5047193312" evidence="3">
    <location>
        <begin position="26"/>
        <end position="261"/>
    </location>
</feature>
<keyword evidence="2" id="KW-0378">Hydrolase</keyword>
<dbReference type="InterPro" id="IPR002509">
    <property type="entry name" value="NODB_dom"/>
</dbReference>
<evidence type="ECO:0000256" key="1">
    <source>
        <dbReference type="ARBA" id="ARBA00022723"/>
    </source>
</evidence>
<keyword evidence="3" id="KW-0732">Signal</keyword>
<dbReference type="PROSITE" id="PS51677">
    <property type="entry name" value="NODB"/>
    <property type="match status" value="1"/>
</dbReference>
<feature type="domain" description="NodB homology" evidence="4">
    <location>
        <begin position="59"/>
        <end position="241"/>
    </location>
</feature>
<dbReference type="Gene3D" id="3.20.20.370">
    <property type="entry name" value="Glycoside hydrolase/deacetylase"/>
    <property type="match status" value="1"/>
</dbReference>
<keyword evidence="1" id="KW-0479">Metal-binding</keyword>
<gene>
    <name evidence="5" type="ORF">FKV70_02040</name>
</gene>
<evidence type="ECO:0000313" key="6">
    <source>
        <dbReference type="Proteomes" id="UP000319219"/>
    </source>
</evidence>
<keyword evidence="6" id="KW-1185">Reference proteome</keyword>
<protein>
    <submittedName>
        <fullName evidence="5">Polysaccharide deacetylase family protein</fullName>
    </submittedName>
</protein>
<dbReference type="PANTHER" id="PTHR10587:SF133">
    <property type="entry name" value="CHITIN DEACETYLASE 1-RELATED"/>
    <property type="match status" value="1"/>
</dbReference>
<dbReference type="SUPFAM" id="SSF88713">
    <property type="entry name" value="Glycoside hydrolase/deacetylase"/>
    <property type="match status" value="1"/>
</dbReference>
<dbReference type="Pfam" id="PF01522">
    <property type="entry name" value="Polysacc_deac_1"/>
    <property type="match status" value="1"/>
</dbReference>
<feature type="signal peptide" evidence="3">
    <location>
        <begin position="1"/>
        <end position="25"/>
    </location>
</feature>
<sequence>MKYNRLLCAGIAVSLLWVSPCPILSNEQNTSYASPAPAKGRAYYEERGDIVWEVPTHRKLIALTFDDGPDVSNTPAILDLLRKYDAKATFFVVGSRVEKLPHLVKREREEGHEIGNHTFLHSSFQHISRNKALSELDQGQASIVQATGAGTHLFRPPGGSYNDSLVKLAKEKGLKIILWSWHQDTLDWRKPGVHRIANKVLRNARNGDIVLMHDFVHHSTQTVEALKIILPELKKRGYSFVTVSELLSNREKPDGLIEVNK</sequence>
<reference evidence="5 6" key="1">
    <citation type="submission" date="2019-07" db="EMBL/GenBank/DDBJ databases">
        <title>Paenibacillus ottowii sp. nov. isolated from a fermentation system processing bovine manure.</title>
        <authorList>
            <person name="Velazquez L.F."/>
            <person name="Rajbanshi S."/>
            <person name="Guan S."/>
            <person name="Hinchee M."/>
            <person name="Welsh A."/>
        </authorList>
    </citation>
    <scope>NUCLEOTIDE SEQUENCE [LARGE SCALE GENOMIC DNA]</scope>
    <source>
        <strain evidence="5 6">MS2379</strain>
    </source>
</reference>
<evidence type="ECO:0000256" key="2">
    <source>
        <dbReference type="ARBA" id="ARBA00022801"/>
    </source>
</evidence>
<evidence type="ECO:0000313" key="5">
    <source>
        <dbReference type="EMBL" id="TQS01152.1"/>
    </source>
</evidence>
<accession>A0ABY3BCE2</accession>
<dbReference type="InterPro" id="IPR050248">
    <property type="entry name" value="Polysacc_deacetylase_ArnD"/>
</dbReference>
<organism evidence="5 6">
    <name type="scientific">Paenibacillus ottowii</name>
    <dbReference type="NCBI Taxonomy" id="2315729"/>
    <lineage>
        <taxon>Bacteria</taxon>
        <taxon>Bacillati</taxon>
        <taxon>Bacillota</taxon>
        <taxon>Bacilli</taxon>
        <taxon>Bacillales</taxon>
        <taxon>Paenibacillaceae</taxon>
        <taxon>Paenibacillus</taxon>
    </lineage>
</organism>
<proteinExistence type="predicted"/>
<dbReference type="Proteomes" id="UP000319219">
    <property type="component" value="Unassembled WGS sequence"/>
</dbReference>
<evidence type="ECO:0000256" key="3">
    <source>
        <dbReference type="SAM" id="SignalP"/>
    </source>
</evidence>
<dbReference type="RefSeq" id="WP_142611683.1">
    <property type="nucleotide sequence ID" value="NZ_VIJZ01000001.1"/>
</dbReference>
<dbReference type="EMBL" id="VIJZ01000001">
    <property type="protein sequence ID" value="TQS01152.1"/>
    <property type="molecule type" value="Genomic_DNA"/>
</dbReference>
<comment type="caution">
    <text evidence="5">The sequence shown here is derived from an EMBL/GenBank/DDBJ whole genome shotgun (WGS) entry which is preliminary data.</text>
</comment>
<dbReference type="PANTHER" id="PTHR10587">
    <property type="entry name" value="GLYCOSYL TRANSFERASE-RELATED"/>
    <property type="match status" value="1"/>
</dbReference>